<feature type="compositionally biased region" description="Basic and acidic residues" evidence="1">
    <location>
        <begin position="75"/>
        <end position="87"/>
    </location>
</feature>
<dbReference type="EMBL" id="NCSJ02000057">
    <property type="protein sequence ID" value="RFU32314.1"/>
    <property type="molecule type" value="Genomic_DNA"/>
</dbReference>
<proteinExistence type="predicted"/>
<comment type="caution">
    <text evidence="2">The sequence shown here is derived from an EMBL/GenBank/DDBJ whole genome shotgun (WGS) entry which is preliminary data.</text>
</comment>
<feature type="region of interest" description="Disordered" evidence="1">
    <location>
        <begin position="42"/>
        <end position="108"/>
    </location>
</feature>
<feature type="compositionally biased region" description="Polar residues" evidence="1">
    <location>
        <begin position="44"/>
        <end position="57"/>
    </location>
</feature>
<feature type="non-terminal residue" evidence="2">
    <location>
        <position position="1"/>
    </location>
</feature>
<protein>
    <submittedName>
        <fullName evidence="2">Uncharacterized protein</fullName>
    </submittedName>
</protein>
<dbReference type="OMA" id="IIRQHHP"/>
<organism evidence="2 3">
    <name type="scientific">Scytalidium lignicola</name>
    <name type="common">Hyphomycete</name>
    <dbReference type="NCBI Taxonomy" id="5539"/>
    <lineage>
        <taxon>Eukaryota</taxon>
        <taxon>Fungi</taxon>
        <taxon>Dikarya</taxon>
        <taxon>Ascomycota</taxon>
        <taxon>Pezizomycotina</taxon>
        <taxon>Leotiomycetes</taxon>
        <taxon>Leotiomycetes incertae sedis</taxon>
        <taxon>Scytalidium</taxon>
    </lineage>
</organism>
<evidence type="ECO:0000313" key="2">
    <source>
        <dbReference type="EMBL" id="RFU32314.1"/>
    </source>
</evidence>
<name>A0A3E2HFX7_SCYLI</name>
<sequence>MAFRQPTYHPPQRIYTAPEESSTVPQRARSIEESEEWILFSPGAASTTNRTYTSGKTCTAGHSRISDFGSLDTAARSERYDQASEHTVEEEDEENDDDDDDDDGELDSLDTHLHEFRAEGSLYAQSRNNELDSSQPVLPRHDGLGSFRLDQPAIGDDAQQHLYAFERYNPRRVKRRRESLELGQLELEGTRTADDERTRRIEEWRMEQSRLLIDEIQKETRRRKMSMSTDRRLSVVDREQEDVATMSNVDSSAVEDEVSEEENEGFWKRITKRVIHDLMGIDDDLLSIIFGEALPKDELSSTPKLGQSLNDIYGATPPNGQDIESSWEYKLLDRIARELGILVNQLTDHPGAFSTYLQVQQASIPYAGLPVIPETAKDQAPRSTGVDHQLPVAIPSPTSPINDSELDPMNATPRPAHPLYDATPLSVPEPLTREEWEQDLDIKMVFRYLRSRFTSRPAPVPRYTYPTSHIAVASTSDTAARAARVRQHHPLVTRPHQHRRSSIEKWSFKVTMPRDGNQTAGGSSVLHRRSGSSCASERTRISAKRSGSSRHYWDIGGSTVGSGSIIASTGAMGSWGDV</sequence>
<dbReference type="Proteomes" id="UP000258309">
    <property type="component" value="Unassembled WGS sequence"/>
</dbReference>
<dbReference type="OrthoDB" id="5402147at2759"/>
<feature type="region of interest" description="Disordered" evidence="1">
    <location>
        <begin position="378"/>
        <end position="404"/>
    </location>
</feature>
<dbReference type="AlphaFoldDB" id="A0A3E2HFX7"/>
<evidence type="ECO:0000256" key="1">
    <source>
        <dbReference type="SAM" id="MobiDB-lite"/>
    </source>
</evidence>
<feature type="non-terminal residue" evidence="2">
    <location>
        <position position="578"/>
    </location>
</feature>
<feature type="region of interest" description="Disordered" evidence="1">
    <location>
        <begin position="512"/>
        <end position="549"/>
    </location>
</feature>
<keyword evidence="3" id="KW-1185">Reference proteome</keyword>
<feature type="region of interest" description="Disordered" evidence="1">
    <location>
        <begin position="1"/>
        <end position="30"/>
    </location>
</feature>
<evidence type="ECO:0000313" key="3">
    <source>
        <dbReference type="Proteomes" id="UP000258309"/>
    </source>
</evidence>
<gene>
    <name evidence="2" type="ORF">B7463_g4043</name>
</gene>
<feature type="compositionally biased region" description="Acidic residues" evidence="1">
    <location>
        <begin position="88"/>
        <end position="108"/>
    </location>
</feature>
<dbReference type="STRING" id="5539.A0A3E2HFX7"/>
<reference evidence="2 3" key="1">
    <citation type="submission" date="2018-05" db="EMBL/GenBank/DDBJ databases">
        <title>Draft genome sequence of Scytalidium lignicola DSM 105466, a ubiquitous saprotrophic fungus.</title>
        <authorList>
            <person name="Buettner E."/>
            <person name="Gebauer A.M."/>
            <person name="Hofrichter M."/>
            <person name="Liers C."/>
            <person name="Kellner H."/>
        </authorList>
    </citation>
    <scope>NUCLEOTIDE SEQUENCE [LARGE SCALE GENOMIC DNA]</scope>
    <source>
        <strain evidence="2 3">DSM 105466</strain>
    </source>
</reference>
<accession>A0A3E2HFX7</accession>